<dbReference type="AlphaFoldDB" id="A0A848H877"/>
<reference evidence="2 3" key="1">
    <citation type="submission" date="2020-04" db="EMBL/GenBank/DDBJ databases">
        <title>Ramlibacter sp. G-1-2-2 isolated from soil.</title>
        <authorList>
            <person name="Dahal R.H."/>
        </authorList>
    </citation>
    <scope>NUCLEOTIDE SEQUENCE [LARGE SCALE GENOMIC DNA]</scope>
    <source>
        <strain evidence="2 3">G-1-2-2</strain>
    </source>
</reference>
<evidence type="ECO:0000313" key="2">
    <source>
        <dbReference type="EMBL" id="NML45709.1"/>
    </source>
</evidence>
<keyword evidence="3" id="KW-1185">Reference proteome</keyword>
<dbReference type="Pfam" id="PF02538">
    <property type="entry name" value="Hydantoinase_B"/>
    <property type="match status" value="1"/>
</dbReference>
<dbReference type="RefSeq" id="WP_169419783.1">
    <property type="nucleotide sequence ID" value="NZ_JABBFX010000001.1"/>
</dbReference>
<dbReference type="InterPro" id="IPR045079">
    <property type="entry name" value="Oxoprolinase-like"/>
</dbReference>
<dbReference type="PANTHER" id="PTHR11365:SF23">
    <property type="entry name" value="HYPOTHETICAL 5-OXOPROLINASE (EUROFUNG)-RELATED"/>
    <property type="match status" value="1"/>
</dbReference>
<dbReference type="GO" id="GO:0017168">
    <property type="term" value="F:5-oxoprolinase (ATP-hydrolyzing) activity"/>
    <property type="evidence" value="ECO:0007669"/>
    <property type="project" value="TreeGrafter"/>
</dbReference>
<dbReference type="PANTHER" id="PTHR11365">
    <property type="entry name" value="5-OXOPROLINASE RELATED"/>
    <property type="match status" value="1"/>
</dbReference>
<sequence length="590" mass="62999">MAKDSIDPITLAVVKGALEQIVEEMDAIIVRAAFSPVISEQLDRSSGIFHPETGEVVAQGTLSPPLFVTAMQVTTQATLEAARQRGGFRPGDVYIVNNPYLAGTHLPDIKLVAPVFVEGQLIALLATCGHWNDIGGATPGGFAPTATEIHQEGLLLNPRPLYREGVLQEDFLGFLLDNVRMPEERRGDLNACIAALDVGKARMGELVERHGAATVLDTFQSLNDRSEQHMRSLIREIPDGTYRFRHTLDNDGQQDRELVIQLSATVRGDTIRFDFSGSSPPVRGAVNVPRKTCIAACQIAIKHLFPEVPINGGCFRPFEYEIPATTFLGVEYPYAISGYLESIGRVVSTVVGALNPGLPQRALADSISTTGVITMSGTHPQRNAYYVMLFPAAGGYGANAHGDGLVHGPSALGSANYPSVESVEHRLPVRVEALELRTDSGGAGAHRGGCGTRYVYRSLAEGVAVAALGDQHRSRPFGVHGGQPGAGSDVVFYGADGATHLPLRTKGLRVLNTGDVLEYRSPGGGGYGLPAQRAPEEVLRDVRFGYVAAATAREVYGVVLRQMAGADPDAMEVDEPATAAARSRMMKENG</sequence>
<evidence type="ECO:0000259" key="1">
    <source>
        <dbReference type="Pfam" id="PF02538"/>
    </source>
</evidence>
<dbReference type="InterPro" id="IPR003692">
    <property type="entry name" value="Hydantoinase_B"/>
</dbReference>
<organism evidence="2 3">
    <name type="scientific">Ramlibacter agri</name>
    <dbReference type="NCBI Taxonomy" id="2728837"/>
    <lineage>
        <taxon>Bacteria</taxon>
        <taxon>Pseudomonadati</taxon>
        <taxon>Pseudomonadota</taxon>
        <taxon>Betaproteobacteria</taxon>
        <taxon>Burkholderiales</taxon>
        <taxon>Comamonadaceae</taxon>
        <taxon>Ramlibacter</taxon>
    </lineage>
</organism>
<protein>
    <submittedName>
        <fullName evidence="2">Hydantoinase B/oxoprolinase family protein</fullName>
    </submittedName>
</protein>
<name>A0A848H877_9BURK</name>
<feature type="domain" description="Hydantoinase B/oxoprolinase" evidence="1">
    <location>
        <begin position="7"/>
        <end position="530"/>
    </location>
</feature>
<dbReference type="GO" id="GO:0005829">
    <property type="term" value="C:cytosol"/>
    <property type="evidence" value="ECO:0007669"/>
    <property type="project" value="TreeGrafter"/>
</dbReference>
<evidence type="ECO:0000313" key="3">
    <source>
        <dbReference type="Proteomes" id="UP000541185"/>
    </source>
</evidence>
<dbReference type="EMBL" id="JABBFX010000001">
    <property type="protein sequence ID" value="NML45709.1"/>
    <property type="molecule type" value="Genomic_DNA"/>
</dbReference>
<accession>A0A848H877</accession>
<gene>
    <name evidence="2" type="ORF">HHL11_18315</name>
</gene>
<comment type="caution">
    <text evidence="2">The sequence shown here is derived from an EMBL/GenBank/DDBJ whole genome shotgun (WGS) entry which is preliminary data.</text>
</comment>
<dbReference type="GO" id="GO:0006749">
    <property type="term" value="P:glutathione metabolic process"/>
    <property type="evidence" value="ECO:0007669"/>
    <property type="project" value="TreeGrafter"/>
</dbReference>
<proteinExistence type="predicted"/>
<dbReference type="Proteomes" id="UP000541185">
    <property type="component" value="Unassembled WGS sequence"/>
</dbReference>